<evidence type="ECO:0000313" key="1">
    <source>
        <dbReference type="EMBL" id="CCC29951.1"/>
    </source>
</evidence>
<evidence type="ECO:0000313" key="2">
    <source>
        <dbReference type="Proteomes" id="UP000000289"/>
    </source>
</evidence>
<protein>
    <submittedName>
        <fullName evidence="1">Uncharacterized protein</fullName>
    </submittedName>
</protein>
<reference evidence="1 2" key="1">
    <citation type="journal article" date="2011" name="PLoS Pathog.">
        <title>Salmonella bongori provides insights into the evolution of the Salmonellae.</title>
        <authorList>
            <person name="Fookes M."/>
            <person name="Schroeder G.N."/>
            <person name="Langridge G.C."/>
            <person name="Blondel C.J."/>
            <person name="Mammina C."/>
            <person name="Connor T.R."/>
            <person name="Seth-Smith H."/>
            <person name="Vernikos G.S."/>
            <person name="Robinson K.S."/>
            <person name="Sanders M."/>
            <person name="Petty N.K."/>
            <person name="Kingsley R.A."/>
            <person name="Baumler A.J."/>
            <person name="Nuccio S.P."/>
            <person name="Contreras I."/>
            <person name="Santiviago C.A."/>
            <person name="Maskell D."/>
            <person name="Barrow P."/>
            <person name="Humphrey T."/>
            <person name="Nastasi A."/>
            <person name="Roberts M."/>
            <person name="Frankel G."/>
            <person name="Parkhill J."/>
            <person name="Dougan G."/>
            <person name="Thomson N.R."/>
        </authorList>
    </citation>
    <scope>NUCLEOTIDE SEQUENCE [LARGE SCALE GENOMIC DNA]</scope>
    <source>
        <strain evidence="2">ATCC 43975 / DSM 13772 / NCTC 12419</strain>
    </source>
</reference>
<accession>A0A0K0H985</accession>
<dbReference type="Proteomes" id="UP000000289">
    <property type="component" value="Chromosome"/>
</dbReference>
<organism evidence="1 2">
    <name type="scientific">Salmonella bongori (strain ATCC 43975 / DSM 13772 / NCTC 12419)</name>
    <dbReference type="NCBI Taxonomy" id="218493"/>
    <lineage>
        <taxon>Bacteria</taxon>
        <taxon>Pseudomonadati</taxon>
        <taxon>Pseudomonadota</taxon>
        <taxon>Gammaproteobacteria</taxon>
        <taxon>Enterobacterales</taxon>
        <taxon>Enterobacteriaceae</taxon>
        <taxon>Salmonella</taxon>
    </lineage>
</organism>
<name>A0A0K0H985_SALBC</name>
<sequence>MLEGGIDCALKGNAKTFRLSWFRIALSLLRTRSRFIWQCPFTCNSPVEPLKLKWLVAILLHFYNMGHEMRSTLKTAYGVIGVQ</sequence>
<dbReference type="EMBL" id="FR877557">
    <property type="protein sequence ID" value="CCC29951.1"/>
    <property type="molecule type" value="Genomic_DNA"/>
</dbReference>
<proteinExistence type="predicted"/>
<gene>
    <name evidence="1" type="ordered locus">SBG_0856</name>
</gene>
<dbReference type="AlphaFoldDB" id="A0A0K0H985"/>
<dbReference type="KEGG" id="sbg:SBG_0856"/>